<accession>A0A2U3P9Q2</accession>
<feature type="chain" id="PRO_5038579026" evidence="6">
    <location>
        <begin position="20"/>
        <end position="140"/>
    </location>
</feature>
<keyword evidence="1" id="KW-1003">Cell membrane</keyword>
<evidence type="ECO:0000313" key="7">
    <source>
        <dbReference type="EMBL" id="SPM40479.1"/>
    </source>
</evidence>
<proteinExistence type="predicted"/>
<evidence type="ECO:0000256" key="1">
    <source>
        <dbReference type="ARBA" id="ARBA00022475"/>
    </source>
</evidence>
<dbReference type="STRING" id="1841861.GCA_900157365_00998"/>
<name>A0A2U3P9Q2_9MYCO</name>
<dbReference type="AlphaFoldDB" id="A0A2U3P9Q2"/>
<dbReference type="EMBL" id="FUEZ01000004">
    <property type="protein sequence ID" value="SPM40479.1"/>
    <property type="molecule type" value="Genomic_DNA"/>
</dbReference>
<keyword evidence="8" id="KW-1185">Reference proteome</keyword>
<evidence type="ECO:0000256" key="3">
    <source>
        <dbReference type="ARBA" id="ARBA00023136"/>
    </source>
</evidence>
<evidence type="ECO:0000256" key="4">
    <source>
        <dbReference type="ARBA" id="ARBA00023139"/>
    </source>
</evidence>
<protein>
    <submittedName>
        <fullName evidence="7">Lipoprotein</fullName>
    </submittedName>
</protein>
<feature type="non-terminal residue" evidence="7">
    <location>
        <position position="1"/>
    </location>
</feature>
<gene>
    <name evidence="7" type="ORF">MNAB215_2680</name>
</gene>
<keyword evidence="4" id="KW-0564">Palmitate</keyword>
<sequence>VQNRIIVVVAAALAVTGLAACTARSDTQLASTASVTINGTDTGNHVVKCWQQEWYRTIAIGGDFAKATVAIDERTQPLSAMSVRLQNLGGFTGMYAKNDGGDATMSFSGDKFTITGTANGFKVDKPNEAASASFKIVATC</sequence>
<evidence type="ECO:0000313" key="8">
    <source>
        <dbReference type="Proteomes" id="UP000240424"/>
    </source>
</evidence>
<reference evidence="7 8" key="1">
    <citation type="submission" date="2017-01" db="EMBL/GenBank/DDBJ databases">
        <authorList>
            <consortium name="Urmite Genomes"/>
        </authorList>
    </citation>
    <scope>NUCLEOTIDE SEQUENCE [LARGE SCALE GENOMIC DNA]</scope>
    <source>
        <strain evidence="7 8">AB215</strain>
    </source>
</reference>
<evidence type="ECO:0000256" key="5">
    <source>
        <dbReference type="ARBA" id="ARBA00023288"/>
    </source>
</evidence>
<keyword evidence="3" id="KW-0472">Membrane</keyword>
<dbReference type="InterPro" id="IPR008691">
    <property type="entry name" value="LpqH"/>
</dbReference>
<feature type="signal peptide" evidence="6">
    <location>
        <begin position="1"/>
        <end position="19"/>
    </location>
</feature>
<evidence type="ECO:0000256" key="6">
    <source>
        <dbReference type="SAM" id="SignalP"/>
    </source>
</evidence>
<dbReference type="GO" id="GO:0016020">
    <property type="term" value="C:membrane"/>
    <property type="evidence" value="ECO:0007669"/>
    <property type="project" value="InterPro"/>
</dbReference>
<evidence type="ECO:0000256" key="2">
    <source>
        <dbReference type="ARBA" id="ARBA00022729"/>
    </source>
</evidence>
<keyword evidence="2 6" id="KW-0732">Signal</keyword>
<dbReference type="Proteomes" id="UP000240424">
    <property type="component" value="Unassembled WGS sequence"/>
</dbReference>
<keyword evidence="5 7" id="KW-0449">Lipoprotein</keyword>
<dbReference type="Pfam" id="PF05481">
    <property type="entry name" value="Myco_19_kDa"/>
    <property type="match status" value="1"/>
</dbReference>
<organism evidence="7 8">
    <name type="scientific">Mycobacterium numidiamassiliense</name>
    <dbReference type="NCBI Taxonomy" id="1841861"/>
    <lineage>
        <taxon>Bacteria</taxon>
        <taxon>Bacillati</taxon>
        <taxon>Actinomycetota</taxon>
        <taxon>Actinomycetes</taxon>
        <taxon>Mycobacteriales</taxon>
        <taxon>Mycobacteriaceae</taxon>
        <taxon>Mycobacterium</taxon>
    </lineage>
</organism>